<dbReference type="InterPro" id="IPR001331">
    <property type="entry name" value="GDS_CDC24_CS"/>
</dbReference>
<feature type="domain" description="DH" evidence="6">
    <location>
        <begin position="12"/>
        <end position="200"/>
    </location>
</feature>
<feature type="non-terminal residue" evidence="7">
    <location>
        <position position="1"/>
    </location>
</feature>
<dbReference type="GO" id="GO:0001664">
    <property type="term" value="F:G protein-coupled receptor binding"/>
    <property type="evidence" value="ECO:0007669"/>
    <property type="project" value="TreeGrafter"/>
</dbReference>
<evidence type="ECO:0000256" key="5">
    <source>
        <dbReference type="SAM" id="MobiDB-lite"/>
    </source>
</evidence>
<name>A0AAD8YNT7_9TELE</name>
<keyword evidence="8" id="KW-1185">Reference proteome</keyword>
<dbReference type="EMBL" id="JAROKS010000677">
    <property type="protein sequence ID" value="KAK1784042.1"/>
    <property type="molecule type" value="Genomic_DNA"/>
</dbReference>
<dbReference type="Pfam" id="PF00621">
    <property type="entry name" value="RhoGEF"/>
    <property type="match status" value="1"/>
</dbReference>
<dbReference type="InterPro" id="IPR000219">
    <property type="entry name" value="DH_dom"/>
</dbReference>
<evidence type="ECO:0000313" key="8">
    <source>
        <dbReference type="Proteomes" id="UP001239994"/>
    </source>
</evidence>
<dbReference type="Pfam" id="PF17838">
    <property type="entry name" value="PH_16"/>
    <property type="match status" value="1"/>
</dbReference>
<keyword evidence="4" id="KW-0344">Guanine-nucleotide releasing factor</keyword>
<dbReference type="InterPro" id="IPR011993">
    <property type="entry name" value="PH-like_dom_sf"/>
</dbReference>
<evidence type="ECO:0000313" key="7">
    <source>
        <dbReference type="EMBL" id="KAK1784042.1"/>
    </source>
</evidence>
<evidence type="ECO:0000256" key="4">
    <source>
        <dbReference type="ARBA" id="ARBA00022658"/>
    </source>
</evidence>
<dbReference type="SUPFAM" id="SSF50729">
    <property type="entry name" value="PH domain-like"/>
    <property type="match status" value="1"/>
</dbReference>
<dbReference type="Gene3D" id="1.20.900.10">
    <property type="entry name" value="Dbl homology (DH) domain"/>
    <property type="match status" value="1"/>
</dbReference>
<dbReference type="GO" id="GO:0007186">
    <property type="term" value="P:G protein-coupled receptor signaling pathway"/>
    <property type="evidence" value="ECO:0007669"/>
    <property type="project" value="TreeGrafter"/>
</dbReference>
<feature type="region of interest" description="Disordered" evidence="5">
    <location>
        <begin position="364"/>
        <end position="386"/>
    </location>
</feature>
<dbReference type="GO" id="GO:0035556">
    <property type="term" value="P:intracellular signal transduction"/>
    <property type="evidence" value="ECO:0007669"/>
    <property type="project" value="InterPro"/>
</dbReference>
<dbReference type="GO" id="GO:0005737">
    <property type="term" value="C:cytoplasm"/>
    <property type="evidence" value="ECO:0007669"/>
    <property type="project" value="UniProtKB-SubCell"/>
</dbReference>
<dbReference type="Gene3D" id="2.30.29.30">
    <property type="entry name" value="Pleckstrin-homology domain (PH domain)/Phosphotyrosine-binding domain (PTB)"/>
    <property type="match status" value="1"/>
</dbReference>
<dbReference type="SMART" id="SM00325">
    <property type="entry name" value="RhoGEF"/>
    <property type="match status" value="1"/>
</dbReference>
<evidence type="ECO:0000259" key="6">
    <source>
        <dbReference type="PROSITE" id="PS50010"/>
    </source>
</evidence>
<evidence type="ECO:0000256" key="3">
    <source>
        <dbReference type="ARBA" id="ARBA00022553"/>
    </source>
</evidence>
<proteinExistence type="predicted"/>
<feature type="region of interest" description="Disordered" evidence="5">
    <location>
        <begin position="442"/>
        <end position="468"/>
    </location>
</feature>
<reference evidence="7" key="1">
    <citation type="submission" date="2023-03" db="EMBL/GenBank/DDBJ databases">
        <title>Electrophorus voltai genome.</title>
        <authorList>
            <person name="Bian C."/>
        </authorList>
    </citation>
    <scope>NUCLEOTIDE SEQUENCE</scope>
    <source>
        <strain evidence="7">CB-2022</strain>
        <tissue evidence="7">Muscle</tissue>
    </source>
</reference>
<sequence>NCSDFAISSSSELFTTEASHLRTLRVLDQVFFQKMRNLLTVEEVSCIFPNLPRSTVFMVMNLCESMKRLRDSSIVQGIGDIMVSRFEDAAGEEFQEQVSHLCSQQSQALELIKNKCKDPRFAHLIQECEASPHCRRLQLKDLLVSEMQRLTKYPLLLDNIIRHTEGMYRNTHTQSGSPDLQTLVRAQACCRGILRAVNEVVRETEHRRLLSRYQRRLDPSGEAGQSCRCSVQDIHALLLSDLLVLLQRGPGDRLILRCPARSLGGVWGGKHAPQNHLLPRCSLGFISCQICGYRYIYNKALYVISTSERQIYELVAGTSSEKNTWKNLLEKTISSASGGIEATEQGSTAPSAVLRLHGNQVGRLDGSLSEESGSIERDSQSDDENVLTPTIPTDQSEAYMHTGGQGYVGGQAKVADAALQDVRTLRLLILGSLDPLEAASQKQKVTSLSSQQEGQEMPCQSPKGRSHLEMLRHETRPCQSRASIRQRMIKNVDGIFQRMEGLMKNLHQL</sequence>
<keyword evidence="3" id="KW-0597">Phosphoprotein</keyword>
<dbReference type="PROSITE" id="PS00741">
    <property type="entry name" value="DH_1"/>
    <property type="match status" value="1"/>
</dbReference>
<gene>
    <name evidence="7" type="ORF">P4O66_021749</name>
</gene>
<dbReference type="AlphaFoldDB" id="A0AAD8YNT7"/>
<dbReference type="InterPro" id="IPR035899">
    <property type="entry name" value="DBL_dom_sf"/>
</dbReference>
<dbReference type="PANTHER" id="PTHR45872:SF1">
    <property type="entry name" value="RHO GUANINE NUCLEOTIDE EXCHANGE FACTOR 11"/>
    <property type="match status" value="1"/>
</dbReference>
<dbReference type="Proteomes" id="UP001239994">
    <property type="component" value="Unassembled WGS sequence"/>
</dbReference>
<dbReference type="CDD" id="cd00160">
    <property type="entry name" value="RhoGEF"/>
    <property type="match status" value="1"/>
</dbReference>
<dbReference type="InterPro" id="IPR041020">
    <property type="entry name" value="PH_16"/>
</dbReference>
<feature type="non-terminal residue" evidence="7">
    <location>
        <position position="509"/>
    </location>
</feature>
<accession>A0AAD8YNT7</accession>
<dbReference type="SUPFAM" id="SSF48065">
    <property type="entry name" value="DBL homology domain (DH-domain)"/>
    <property type="match status" value="1"/>
</dbReference>
<comment type="subcellular location">
    <subcellularLocation>
        <location evidence="1">Cytoplasm</location>
    </subcellularLocation>
</comment>
<evidence type="ECO:0000256" key="2">
    <source>
        <dbReference type="ARBA" id="ARBA00022490"/>
    </source>
</evidence>
<dbReference type="PROSITE" id="PS50010">
    <property type="entry name" value="DH_2"/>
    <property type="match status" value="1"/>
</dbReference>
<organism evidence="7 8">
    <name type="scientific">Electrophorus voltai</name>
    <dbReference type="NCBI Taxonomy" id="2609070"/>
    <lineage>
        <taxon>Eukaryota</taxon>
        <taxon>Metazoa</taxon>
        <taxon>Chordata</taxon>
        <taxon>Craniata</taxon>
        <taxon>Vertebrata</taxon>
        <taxon>Euteleostomi</taxon>
        <taxon>Actinopterygii</taxon>
        <taxon>Neopterygii</taxon>
        <taxon>Teleostei</taxon>
        <taxon>Ostariophysi</taxon>
        <taxon>Gymnotiformes</taxon>
        <taxon>Gymnotoidei</taxon>
        <taxon>Gymnotidae</taxon>
        <taxon>Electrophorus</taxon>
    </lineage>
</organism>
<protein>
    <recommendedName>
        <fullName evidence="6">DH domain-containing protein</fullName>
    </recommendedName>
</protein>
<feature type="compositionally biased region" description="Polar residues" evidence="5">
    <location>
        <begin position="442"/>
        <end position="454"/>
    </location>
</feature>
<comment type="caution">
    <text evidence="7">The sequence shown here is derived from an EMBL/GenBank/DDBJ whole genome shotgun (WGS) entry which is preliminary data.</text>
</comment>
<dbReference type="PANTHER" id="PTHR45872">
    <property type="entry name" value="RHO GUANINE NUCLEOTIDE EXCHANGE FACTOR 2, ISOFORM D"/>
    <property type="match status" value="1"/>
</dbReference>
<dbReference type="GO" id="GO:0005085">
    <property type="term" value="F:guanyl-nucleotide exchange factor activity"/>
    <property type="evidence" value="ECO:0007669"/>
    <property type="project" value="UniProtKB-KW"/>
</dbReference>
<keyword evidence="2" id="KW-0963">Cytoplasm</keyword>
<evidence type="ECO:0000256" key="1">
    <source>
        <dbReference type="ARBA" id="ARBA00004496"/>
    </source>
</evidence>